<dbReference type="GO" id="GO:0003341">
    <property type="term" value="P:cilium movement"/>
    <property type="evidence" value="ECO:0007669"/>
    <property type="project" value="TreeGrafter"/>
</dbReference>
<dbReference type="InterPro" id="IPR032812">
    <property type="entry name" value="SbsA_Ig"/>
</dbReference>
<name>X1IKP3_9ZZZZ</name>
<dbReference type="GO" id="GO:0005930">
    <property type="term" value="C:axoneme"/>
    <property type="evidence" value="ECO:0007669"/>
    <property type="project" value="TreeGrafter"/>
</dbReference>
<evidence type="ECO:0000259" key="8">
    <source>
        <dbReference type="Pfam" id="PF22544"/>
    </source>
</evidence>
<dbReference type="AlphaFoldDB" id="X1IKP3"/>
<comment type="caution">
    <text evidence="9">The sequence shown here is derived from an EMBL/GenBank/DDBJ whole genome shotgun (WGS) entry which is preliminary data.</text>
</comment>
<gene>
    <name evidence="9" type="ORF">S03H2_59531</name>
</gene>
<evidence type="ECO:0008006" key="10">
    <source>
        <dbReference type="Google" id="ProtNLM"/>
    </source>
</evidence>
<dbReference type="Gene3D" id="2.60.40.10">
    <property type="entry name" value="Immunoglobulins"/>
    <property type="match status" value="1"/>
</dbReference>
<evidence type="ECO:0000256" key="6">
    <source>
        <dbReference type="ARBA" id="ARBA00023273"/>
    </source>
</evidence>
<protein>
    <recommendedName>
        <fullName evidence="10">Abnormal spindle-like microcephaly-associated protein ASH domain-containing protein</fullName>
    </recommendedName>
</protein>
<keyword evidence="6" id="KW-0966">Cell projection</keyword>
<dbReference type="PANTHER" id="PTHR23053:SF0">
    <property type="entry name" value="HYDROCEPHALUS-INDUCING PROTEIN HOMOLOG"/>
    <property type="match status" value="1"/>
</dbReference>
<evidence type="ECO:0000256" key="4">
    <source>
        <dbReference type="ARBA" id="ARBA00022729"/>
    </source>
</evidence>
<evidence type="ECO:0000259" key="7">
    <source>
        <dbReference type="Pfam" id="PF13205"/>
    </source>
</evidence>
<dbReference type="PANTHER" id="PTHR23053">
    <property type="entry name" value="DLEC1 DELETED IN LUNG AND ESOPHAGEAL CANCER 1"/>
    <property type="match status" value="1"/>
</dbReference>
<dbReference type="InterPro" id="IPR053879">
    <property type="entry name" value="HYDIN_VesB_CFA65-like_Ig"/>
</dbReference>
<sequence>MKVYLSGTSPPPSIATDQNILDFGSVKIGQGITDTLAIVNTSTNNDLSVSGITSSNAVFVASPTTGTVSPGDTLKVAVTFTPTAIVAYTDSLTISSNDPQNPTTKVYVSGSGDPIVAVSPSENALNVPVDSPISVTFGVEMNSATFDANSFVVEGSYTGKLSGSYIYDVASKTATFTPNQSYLVGERVYVCLTTDVQFDGG</sequence>
<dbReference type="GO" id="GO:1904158">
    <property type="term" value="P:axonemal central apparatus assembly"/>
    <property type="evidence" value="ECO:0007669"/>
    <property type="project" value="TreeGrafter"/>
</dbReference>
<dbReference type="InterPro" id="IPR008962">
    <property type="entry name" value="PapD-like_sf"/>
</dbReference>
<evidence type="ECO:0000313" key="9">
    <source>
        <dbReference type="EMBL" id="GAH82961.1"/>
    </source>
</evidence>
<keyword evidence="5" id="KW-0969">Cilium</keyword>
<evidence type="ECO:0000256" key="2">
    <source>
        <dbReference type="ARBA" id="ARBA00004496"/>
    </source>
</evidence>
<dbReference type="SUPFAM" id="SSF49354">
    <property type="entry name" value="PapD-like"/>
    <property type="match status" value="1"/>
</dbReference>
<dbReference type="Pfam" id="PF22544">
    <property type="entry name" value="HYDIN_VesB_CFA65-like_Ig"/>
    <property type="match status" value="1"/>
</dbReference>
<comment type="subcellular location">
    <subcellularLocation>
        <location evidence="1">Cell projection</location>
        <location evidence="1">Cilium</location>
    </subcellularLocation>
    <subcellularLocation>
        <location evidence="2">Cytoplasm</location>
    </subcellularLocation>
</comment>
<feature type="domain" description="SbsA Ig-like" evidence="7">
    <location>
        <begin position="115"/>
        <end position="197"/>
    </location>
</feature>
<evidence type="ECO:0000256" key="1">
    <source>
        <dbReference type="ARBA" id="ARBA00004138"/>
    </source>
</evidence>
<dbReference type="Pfam" id="PF13205">
    <property type="entry name" value="Big_5"/>
    <property type="match status" value="1"/>
</dbReference>
<reference evidence="9" key="1">
    <citation type="journal article" date="2014" name="Front. Microbiol.">
        <title>High frequency of phylogenetically diverse reductive dehalogenase-homologous genes in deep subseafloor sedimentary metagenomes.</title>
        <authorList>
            <person name="Kawai M."/>
            <person name="Futagami T."/>
            <person name="Toyoda A."/>
            <person name="Takaki Y."/>
            <person name="Nishi S."/>
            <person name="Hori S."/>
            <person name="Arai W."/>
            <person name="Tsubouchi T."/>
            <person name="Morono Y."/>
            <person name="Uchiyama I."/>
            <person name="Ito T."/>
            <person name="Fujiyama A."/>
            <person name="Inagaki F."/>
            <person name="Takami H."/>
        </authorList>
    </citation>
    <scope>NUCLEOTIDE SEQUENCE</scope>
    <source>
        <strain evidence="9">Expedition CK06-06</strain>
    </source>
</reference>
<organism evidence="9">
    <name type="scientific">marine sediment metagenome</name>
    <dbReference type="NCBI Taxonomy" id="412755"/>
    <lineage>
        <taxon>unclassified sequences</taxon>
        <taxon>metagenomes</taxon>
        <taxon>ecological metagenomes</taxon>
    </lineage>
</organism>
<proteinExistence type="predicted"/>
<dbReference type="InterPro" id="IPR013783">
    <property type="entry name" value="Ig-like_fold"/>
</dbReference>
<feature type="non-terminal residue" evidence="9">
    <location>
        <position position="201"/>
    </location>
</feature>
<evidence type="ECO:0000256" key="5">
    <source>
        <dbReference type="ARBA" id="ARBA00023069"/>
    </source>
</evidence>
<evidence type="ECO:0000256" key="3">
    <source>
        <dbReference type="ARBA" id="ARBA00022490"/>
    </source>
</evidence>
<keyword evidence="4" id="KW-0732">Signal</keyword>
<accession>X1IKP3</accession>
<feature type="domain" description="HYDIN/VesB/CFA65-like Ig-like" evidence="8">
    <location>
        <begin position="13"/>
        <end position="110"/>
    </location>
</feature>
<dbReference type="InterPro" id="IPR033305">
    <property type="entry name" value="Hydin-like"/>
</dbReference>
<dbReference type="EMBL" id="BARU01038283">
    <property type="protein sequence ID" value="GAH82961.1"/>
    <property type="molecule type" value="Genomic_DNA"/>
</dbReference>
<dbReference type="Gene3D" id="2.60.40.3710">
    <property type="match status" value="1"/>
</dbReference>
<keyword evidence="3" id="KW-0963">Cytoplasm</keyword>